<gene>
    <name evidence="4" type="ORF">B2J93_8570</name>
</gene>
<dbReference type="AlphaFoldDB" id="A0A218YW02"/>
<dbReference type="PRINTS" id="PR00412">
    <property type="entry name" value="EPOXHYDRLASE"/>
</dbReference>
<evidence type="ECO:0000313" key="5">
    <source>
        <dbReference type="Proteomes" id="UP000242519"/>
    </source>
</evidence>
<dbReference type="Gene3D" id="3.40.50.1820">
    <property type="entry name" value="alpha/beta hydrolase"/>
    <property type="match status" value="1"/>
</dbReference>
<dbReference type="STRING" id="503106.A0A218YW02"/>
<dbReference type="GO" id="GO:0016787">
    <property type="term" value="F:hydrolase activity"/>
    <property type="evidence" value="ECO:0007669"/>
    <property type="project" value="UniProtKB-KW"/>
</dbReference>
<accession>A0A218YW02</accession>
<organism evidence="4 5">
    <name type="scientific">Diplocarpon coronariae</name>
    <dbReference type="NCBI Taxonomy" id="2795749"/>
    <lineage>
        <taxon>Eukaryota</taxon>
        <taxon>Fungi</taxon>
        <taxon>Dikarya</taxon>
        <taxon>Ascomycota</taxon>
        <taxon>Pezizomycotina</taxon>
        <taxon>Leotiomycetes</taxon>
        <taxon>Helotiales</taxon>
        <taxon>Drepanopezizaceae</taxon>
        <taxon>Diplocarpon</taxon>
    </lineage>
</organism>
<dbReference type="Proteomes" id="UP000242519">
    <property type="component" value="Unassembled WGS sequence"/>
</dbReference>
<evidence type="ECO:0000313" key="4">
    <source>
        <dbReference type="EMBL" id="OWO99950.1"/>
    </source>
</evidence>
<dbReference type="PANTHER" id="PTHR43329">
    <property type="entry name" value="EPOXIDE HYDROLASE"/>
    <property type="match status" value="1"/>
</dbReference>
<comment type="caution">
    <text evidence="4">The sequence shown here is derived from an EMBL/GenBank/DDBJ whole genome shotgun (WGS) entry which is preliminary data.</text>
</comment>
<name>A0A218YW02_9HELO</name>
<protein>
    <recommendedName>
        <fullName evidence="3">AB hydrolase-1 domain-containing protein</fullName>
    </recommendedName>
</protein>
<dbReference type="Pfam" id="PF00561">
    <property type="entry name" value="Abhydrolase_1"/>
    <property type="match status" value="1"/>
</dbReference>
<dbReference type="EMBL" id="MZNU01000341">
    <property type="protein sequence ID" value="OWO99950.1"/>
    <property type="molecule type" value="Genomic_DNA"/>
</dbReference>
<dbReference type="PRINTS" id="PR00111">
    <property type="entry name" value="ABHYDROLASE"/>
</dbReference>
<feature type="domain" description="AB hydrolase-1" evidence="3">
    <location>
        <begin position="38"/>
        <end position="308"/>
    </location>
</feature>
<evidence type="ECO:0000259" key="3">
    <source>
        <dbReference type="Pfam" id="PF00561"/>
    </source>
</evidence>
<proteinExistence type="inferred from homology"/>
<keyword evidence="5" id="KW-1185">Reference proteome</keyword>
<dbReference type="InterPro" id="IPR000073">
    <property type="entry name" value="AB_hydrolase_1"/>
</dbReference>
<comment type="similarity">
    <text evidence="2">Belongs to the AB hydrolase superfamily. Epoxide hydrolase family.</text>
</comment>
<evidence type="ECO:0000256" key="2">
    <source>
        <dbReference type="ARBA" id="ARBA00038334"/>
    </source>
</evidence>
<reference evidence="4 5" key="1">
    <citation type="submission" date="2017-04" db="EMBL/GenBank/DDBJ databases">
        <title>Draft genome sequence of Marssonina coronaria NL1: causal agent of apple blotch.</title>
        <authorList>
            <person name="Cheng Q."/>
        </authorList>
    </citation>
    <scope>NUCLEOTIDE SEQUENCE [LARGE SCALE GENOMIC DNA]</scope>
    <source>
        <strain evidence="4 5">NL1</strain>
    </source>
</reference>
<dbReference type="OrthoDB" id="408373at2759"/>
<keyword evidence="1" id="KW-0378">Hydrolase</keyword>
<dbReference type="SUPFAM" id="SSF53474">
    <property type="entry name" value="alpha/beta-Hydrolases"/>
    <property type="match status" value="1"/>
</dbReference>
<dbReference type="InParanoid" id="A0A218YW02"/>
<dbReference type="InterPro" id="IPR029058">
    <property type="entry name" value="AB_hydrolase_fold"/>
</dbReference>
<evidence type="ECO:0000256" key="1">
    <source>
        <dbReference type="ARBA" id="ARBA00022801"/>
    </source>
</evidence>
<dbReference type="InterPro" id="IPR000639">
    <property type="entry name" value="Epox_hydrolase-like"/>
</dbReference>
<sequence length="330" mass="36918">MVDKITPDDSRVQYKTAALNGVTYSYILAEPQGKARDTIFLIHGWPDISFGWRYQIPHLVSLGLRVVAPDMMGYAGTDAPSSPTFYTYKRAADDLAALAQQLGLTSIILGGHDWGGAVVYRFALHYPRLIKAVISVCTPFIAPRREFLDATVLPNFKYQLHLRGPEVEAEIVGEEKLRQFLNAMYGGRTPDKQPGISTSHGVYFDALPTIGPSPLLSQEEMDFYVQRYAIKGMHGPLNWYRTQELNFEDEKALAETMAGFKFDMPTLFIAGARDAALPPAMSQGMEKWFRSLTRGEVDSSHWALWEKPAEVNRYIEEFLAGQISAGRASL</sequence>